<dbReference type="EMBL" id="LICS01000089">
    <property type="protein sequence ID" value="KRO94534.1"/>
    <property type="molecule type" value="Genomic_DNA"/>
</dbReference>
<dbReference type="GO" id="GO:0006207">
    <property type="term" value="P:'de novo' pyrimidine nucleobase biosynthetic process"/>
    <property type="evidence" value="ECO:0007669"/>
    <property type="project" value="InterPro"/>
</dbReference>
<feature type="binding site" evidence="10">
    <location>
        <position position="205"/>
    </location>
    <ligand>
        <name>substrate</name>
    </ligand>
</feature>
<name>A0A0R2U527_9GAMM</name>
<evidence type="ECO:0000256" key="1">
    <source>
        <dbReference type="ARBA" id="ARBA00002356"/>
    </source>
</evidence>
<comment type="caution">
    <text evidence="13">The sequence shown here is derived from an EMBL/GenBank/DDBJ whole genome shotgun (WGS) entry which is preliminary data.</text>
</comment>
<evidence type="ECO:0000256" key="10">
    <source>
        <dbReference type="PIRSR" id="PIRSR614732-2"/>
    </source>
</evidence>
<feature type="binding site" evidence="10">
    <location>
        <position position="33"/>
    </location>
    <ligand>
        <name>substrate</name>
    </ligand>
</feature>
<comment type="catalytic activity">
    <reaction evidence="8 11">
        <text>orotidine 5'-phosphate + H(+) = UMP + CO2</text>
        <dbReference type="Rhea" id="RHEA:11596"/>
        <dbReference type="ChEBI" id="CHEBI:15378"/>
        <dbReference type="ChEBI" id="CHEBI:16526"/>
        <dbReference type="ChEBI" id="CHEBI:57538"/>
        <dbReference type="ChEBI" id="CHEBI:57865"/>
        <dbReference type="EC" id="4.1.1.23"/>
    </reaction>
</comment>
<comment type="function">
    <text evidence="1">Catalyzes the decarboxylation of orotidine 5'-monophosphate (OMP) to uridine 5'-monophosphate (UMP).</text>
</comment>
<feature type="active site" description="For OMPdecase activity" evidence="9">
    <location>
        <position position="60"/>
    </location>
</feature>
<evidence type="ECO:0000256" key="9">
    <source>
        <dbReference type="PIRSR" id="PIRSR614732-1"/>
    </source>
</evidence>
<feature type="binding site" evidence="10">
    <location>
        <position position="177"/>
    </location>
    <ligand>
        <name>substrate</name>
    </ligand>
</feature>
<evidence type="ECO:0000313" key="13">
    <source>
        <dbReference type="EMBL" id="KRO94534.1"/>
    </source>
</evidence>
<sequence>MADPKIIVAIDSYKPADALGLLDQLNPELCRVKIGSVAFNALGKDFLKLVDQRGYKIFLDLKLHDIPNTVHETILGFADCNIELLTIHLSGGEKMITAAIAAAKTIQIKVIGVSVLTSLTDADTTALFQTTTAEQATKLFKLANETRVDGIVCSPLELELASKLLSPETLKITPGIRDTAVNDDQSRTMTANQAMQHGASYLVIGRPISKAPNVSEALKYFAQSIHE</sequence>
<dbReference type="NCBIfam" id="TIGR01740">
    <property type="entry name" value="pyrF"/>
    <property type="match status" value="1"/>
</dbReference>
<dbReference type="SMART" id="SM00934">
    <property type="entry name" value="OMPdecase"/>
    <property type="match status" value="1"/>
</dbReference>
<feature type="binding site" evidence="10">
    <location>
        <position position="206"/>
    </location>
    <ligand>
        <name>substrate</name>
    </ligand>
</feature>
<feature type="active site" description="For OMPdecase activity" evidence="9">
    <location>
        <position position="65"/>
    </location>
</feature>
<dbReference type="Pfam" id="PF00215">
    <property type="entry name" value="OMPdecase"/>
    <property type="match status" value="1"/>
</dbReference>
<organism evidence="13 14">
    <name type="scientific">SAR86 cluster bacterium BACL1 MAG-120820-bin45</name>
    <dbReference type="NCBI Taxonomy" id="1655612"/>
    <lineage>
        <taxon>Bacteria</taxon>
        <taxon>Pseudomonadati</taxon>
        <taxon>Pseudomonadota</taxon>
        <taxon>Gammaproteobacteria</taxon>
        <taxon>SAR86 cluster</taxon>
    </lineage>
</organism>
<dbReference type="PROSITE" id="PS00156">
    <property type="entry name" value="OMPDECASE"/>
    <property type="match status" value="1"/>
</dbReference>
<feature type="domain" description="Orotidine 5'-phosphate decarboxylase" evidence="12">
    <location>
        <begin position="5"/>
        <end position="221"/>
    </location>
</feature>
<evidence type="ECO:0000256" key="3">
    <source>
        <dbReference type="ARBA" id="ARBA00012321"/>
    </source>
</evidence>
<dbReference type="InterPro" id="IPR011060">
    <property type="entry name" value="RibuloseP-bd_barrel"/>
</dbReference>
<dbReference type="PANTHER" id="PTHR32119">
    <property type="entry name" value="OROTIDINE 5'-PHOSPHATE DECARBOXYLASE"/>
    <property type="match status" value="1"/>
</dbReference>
<dbReference type="SUPFAM" id="SSF51366">
    <property type="entry name" value="Ribulose-phoshate binding barrel"/>
    <property type="match status" value="1"/>
</dbReference>
<evidence type="ECO:0000259" key="12">
    <source>
        <dbReference type="SMART" id="SM00934"/>
    </source>
</evidence>
<dbReference type="InterPro" id="IPR014732">
    <property type="entry name" value="OMPdecase"/>
</dbReference>
<dbReference type="InterPro" id="IPR001754">
    <property type="entry name" value="OMPdeCOase_dom"/>
</dbReference>
<evidence type="ECO:0000256" key="6">
    <source>
        <dbReference type="ARBA" id="ARBA00022975"/>
    </source>
</evidence>
<evidence type="ECO:0000256" key="11">
    <source>
        <dbReference type="RuleBase" id="RU000512"/>
    </source>
</evidence>
<reference evidence="13 14" key="1">
    <citation type="submission" date="2015-10" db="EMBL/GenBank/DDBJ databases">
        <title>Metagenome-Assembled Genomes uncover a global brackish microbiome.</title>
        <authorList>
            <person name="Hugerth L.W."/>
            <person name="Larsson J."/>
            <person name="Alneberg J."/>
            <person name="Lindh M.V."/>
            <person name="Legrand C."/>
            <person name="Pinhassi J."/>
            <person name="Andersson A.F."/>
        </authorList>
    </citation>
    <scope>NUCLEOTIDE SEQUENCE [LARGE SCALE GENOMIC DNA]</scope>
    <source>
        <strain evidence="13">BACL1 MAG-120820-bin45</strain>
    </source>
</reference>
<evidence type="ECO:0000256" key="2">
    <source>
        <dbReference type="ARBA" id="ARBA00004861"/>
    </source>
</evidence>
<gene>
    <name evidence="13" type="ORF">ABS10_00865</name>
</gene>
<dbReference type="NCBIfam" id="NF001273">
    <property type="entry name" value="PRK00230.1"/>
    <property type="match status" value="1"/>
</dbReference>
<comment type="similarity">
    <text evidence="11">Belongs to the OMP decarboxylase family.</text>
</comment>
<feature type="binding site" evidence="10">
    <location>
        <position position="185"/>
    </location>
    <ligand>
        <name>substrate</name>
    </ligand>
</feature>
<dbReference type="EC" id="4.1.1.23" evidence="3 11"/>
<keyword evidence="7 11" id="KW-0456">Lyase</keyword>
<evidence type="ECO:0000256" key="4">
    <source>
        <dbReference type="ARBA" id="ARBA00021923"/>
    </source>
</evidence>
<keyword evidence="6 11" id="KW-0665">Pyrimidine biosynthesis</keyword>
<dbReference type="UniPathway" id="UPA00070">
    <property type="reaction ID" value="UER00120"/>
</dbReference>
<dbReference type="Proteomes" id="UP000051027">
    <property type="component" value="Unassembled WGS sequence"/>
</dbReference>
<dbReference type="GO" id="GO:0004590">
    <property type="term" value="F:orotidine-5'-phosphate decarboxylase activity"/>
    <property type="evidence" value="ECO:0007669"/>
    <property type="project" value="UniProtKB-EC"/>
</dbReference>
<evidence type="ECO:0000313" key="14">
    <source>
        <dbReference type="Proteomes" id="UP000051027"/>
    </source>
</evidence>
<dbReference type="AlphaFoldDB" id="A0A0R2U527"/>
<protein>
    <recommendedName>
        <fullName evidence="4 11">Orotidine 5'-phosphate decarboxylase</fullName>
        <ecNumber evidence="3 11">4.1.1.23</ecNumber>
    </recommendedName>
</protein>
<feature type="active site" description="For OMPdecase activity" evidence="9">
    <location>
        <position position="62"/>
    </location>
</feature>
<dbReference type="InterPro" id="IPR013785">
    <property type="entry name" value="Aldolase_TIM"/>
</dbReference>
<dbReference type="PANTHER" id="PTHR32119:SF2">
    <property type="entry name" value="OROTIDINE 5'-PHOSPHATE DECARBOXYLASE"/>
    <property type="match status" value="1"/>
</dbReference>
<keyword evidence="5 11" id="KW-0210">Decarboxylase</keyword>
<dbReference type="InterPro" id="IPR018089">
    <property type="entry name" value="OMPdecase_AS"/>
</dbReference>
<dbReference type="CDD" id="cd04725">
    <property type="entry name" value="OMP_decarboxylase_like"/>
    <property type="match status" value="1"/>
</dbReference>
<dbReference type="Gene3D" id="3.20.20.70">
    <property type="entry name" value="Aldolase class I"/>
    <property type="match status" value="1"/>
</dbReference>
<accession>A0A0R2U527</accession>
<dbReference type="GO" id="GO:0044205">
    <property type="term" value="P:'de novo' UMP biosynthetic process"/>
    <property type="evidence" value="ECO:0007669"/>
    <property type="project" value="UniProtKB-UniPathway"/>
</dbReference>
<proteinExistence type="inferred from homology"/>
<evidence type="ECO:0000256" key="5">
    <source>
        <dbReference type="ARBA" id="ARBA00022793"/>
    </source>
</evidence>
<dbReference type="GO" id="GO:0005829">
    <property type="term" value="C:cytosol"/>
    <property type="evidence" value="ECO:0007669"/>
    <property type="project" value="TreeGrafter"/>
</dbReference>
<evidence type="ECO:0000256" key="7">
    <source>
        <dbReference type="ARBA" id="ARBA00023239"/>
    </source>
</evidence>
<feature type="binding site" evidence="10">
    <location>
        <position position="11"/>
    </location>
    <ligand>
        <name>substrate</name>
    </ligand>
</feature>
<feature type="binding site" evidence="10">
    <location>
        <position position="117"/>
    </location>
    <ligand>
        <name>substrate</name>
    </ligand>
</feature>
<dbReference type="STRING" id="1655612.ABS10_00865"/>
<comment type="pathway">
    <text evidence="2 11">Pyrimidine metabolism; UMP biosynthesis via de novo pathway; UMP from orotate: step 2/2.</text>
</comment>
<evidence type="ECO:0000256" key="8">
    <source>
        <dbReference type="ARBA" id="ARBA00049157"/>
    </source>
</evidence>